<dbReference type="GO" id="GO:0043531">
    <property type="term" value="F:ADP binding"/>
    <property type="evidence" value="ECO:0007669"/>
    <property type="project" value="InterPro"/>
</dbReference>
<keyword evidence="3" id="KW-0611">Plant defense</keyword>
<dbReference type="InterPro" id="IPR058192">
    <property type="entry name" value="WHD_ROQ1-like"/>
</dbReference>
<dbReference type="PANTHER" id="PTHR11017">
    <property type="entry name" value="LEUCINE-RICH REPEAT-CONTAINING PROTEIN"/>
    <property type="match status" value="1"/>
</dbReference>
<dbReference type="InterPro" id="IPR035897">
    <property type="entry name" value="Toll_tir_struct_dom_sf"/>
</dbReference>
<dbReference type="SUPFAM" id="SSF52200">
    <property type="entry name" value="Toll/Interleukin receptor TIR domain"/>
    <property type="match status" value="1"/>
</dbReference>
<keyword evidence="4" id="KW-0520">NAD</keyword>
<dbReference type="Gene3D" id="3.40.50.300">
    <property type="entry name" value="P-loop containing nucleotide triphosphate hydrolases"/>
    <property type="match status" value="1"/>
</dbReference>
<dbReference type="PRINTS" id="PR00364">
    <property type="entry name" value="DISEASERSIST"/>
</dbReference>
<dbReference type="PROSITE" id="PS50104">
    <property type="entry name" value="TIR"/>
    <property type="match status" value="1"/>
</dbReference>
<dbReference type="Pfam" id="PF23286">
    <property type="entry name" value="LRR_13"/>
    <property type="match status" value="1"/>
</dbReference>
<evidence type="ECO:0000256" key="4">
    <source>
        <dbReference type="ARBA" id="ARBA00023027"/>
    </source>
</evidence>
<dbReference type="InterPro" id="IPR000157">
    <property type="entry name" value="TIR_dom"/>
</dbReference>
<dbReference type="PANTHER" id="PTHR11017:SF570">
    <property type="entry name" value="DISEASE RESISTANCE PROTEIN (TIR-NBS CLASS)-RELATED"/>
    <property type="match status" value="1"/>
</dbReference>
<evidence type="ECO:0000256" key="1">
    <source>
        <dbReference type="ARBA" id="ARBA00022614"/>
    </source>
</evidence>
<feature type="compositionally biased region" description="Polar residues" evidence="5">
    <location>
        <begin position="108"/>
        <end position="118"/>
    </location>
</feature>
<dbReference type="InterPro" id="IPR002182">
    <property type="entry name" value="NB-ARC"/>
</dbReference>
<dbReference type="Pfam" id="PF01582">
    <property type="entry name" value="TIR"/>
    <property type="match status" value="1"/>
</dbReference>
<feature type="domain" description="TIR" evidence="6">
    <location>
        <begin position="149"/>
        <end position="315"/>
    </location>
</feature>
<keyword evidence="2" id="KW-0677">Repeat</keyword>
<dbReference type="EMBL" id="LRBV02000004">
    <property type="status" value="NOT_ANNOTATED_CDS"/>
    <property type="molecule type" value="Genomic_DNA"/>
</dbReference>
<dbReference type="InParanoid" id="A0A7N2LEF6"/>
<evidence type="ECO:0000256" key="2">
    <source>
        <dbReference type="ARBA" id="ARBA00022737"/>
    </source>
</evidence>
<dbReference type="SUPFAM" id="SSF52540">
    <property type="entry name" value="P-loop containing nucleoside triphosphate hydrolases"/>
    <property type="match status" value="1"/>
</dbReference>
<reference evidence="7" key="2">
    <citation type="submission" date="2021-01" db="UniProtKB">
        <authorList>
            <consortium name="EnsemblPlants"/>
        </authorList>
    </citation>
    <scope>IDENTIFICATION</scope>
</reference>
<dbReference type="InterPro" id="IPR058546">
    <property type="entry name" value="RPS4B/Roq1-like_LRR"/>
</dbReference>
<dbReference type="FunCoup" id="A0A7N2LEF6">
    <property type="interactions" value="414"/>
</dbReference>
<dbReference type="FunFam" id="3.40.50.10140:FF:000007">
    <property type="entry name" value="Disease resistance protein (TIR-NBS-LRR class)"/>
    <property type="match status" value="1"/>
</dbReference>
<evidence type="ECO:0000256" key="5">
    <source>
        <dbReference type="SAM" id="MobiDB-lite"/>
    </source>
</evidence>
<dbReference type="SMART" id="SM00255">
    <property type="entry name" value="TIR"/>
    <property type="match status" value="1"/>
</dbReference>
<name>A0A7N2LEF6_QUELO</name>
<evidence type="ECO:0000313" key="7">
    <source>
        <dbReference type="EnsemblPlants" id="QL04p036137:mrna"/>
    </source>
</evidence>
<accession>A0A7N2LEF6</accession>
<reference evidence="7 8" key="1">
    <citation type="journal article" date="2016" name="G3 (Bethesda)">
        <title>First Draft Assembly and Annotation of the Genome of a California Endemic Oak Quercus lobata Nee (Fagaceae).</title>
        <authorList>
            <person name="Sork V.L."/>
            <person name="Fitz-Gibbon S.T."/>
            <person name="Puiu D."/>
            <person name="Crepeau M."/>
            <person name="Gugger P.F."/>
            <person name="Sherman R."/>
            <person name="Stevens K."/>
            <person name="Langley C.H."/>
            <person name="Pellegrini M."/>
            <person name="Salzberg S.L."/>
        </authorList>
    </citation>
    <scope>NUCLEOTIDE SEQUENCE [LARGE SCALE GENOMIC DNA]</scope>
    <source>
        <strain evidence="7 8">cv. SW786</strain>
    </source>
</reference>
<feature type="region of interest" description="Disordered" evidence="5">
    <location>
        <begin position="75"/>
        <end position="118"/>
    </location>
</feature>
<dbReference type="EnsemblPlants" id="QL04p036137:mrna">
    <property type="protein sequence ID" value="QL04p036137:mrna"/>
    <property type="gene ID" value="QL04p036137"/>
</dbReference>
<dbReference type="Gene3D" id="3.80.10.10">
    <property type="entry name" value="Ribonuclease Inhibitor"/>
    <property type="match status" value="2"/>
</dbReference>
<organism evidence="7 8">
    <name type="scientific">Quercus lobata</name>
    <name type="common">Valley oak</name>
    <dbReference type="NCBI Taxonomy" id="97700"/>
    <lineage>
        <taxon>Eukaryota</taxon>
        <taxon>Viridiplantae</taxon>
        <taxon>Streptophyta</taxon>
        <taxon>Embryophyta</taxon>
        <taxon>Tracheophyta</taxon>
        <taxon>Spermatophyta</taxon>
        <taxon>Magnoliopsida</taxon>
        <taxon>eudicotyledons</taxon>
        <taxon>Gunneridae</taxon>
        <taxon>Pentapetalae</taxon>
        <taxon>rosids</taxon>
        <taxon>fabids</taxon>
        <taxon>Fagales</taxon>
        <taxon>Fagaceae</taxon>
        <taxon>Quercus</taxon>
    </lineage>
</organism>
<dbReference type="Gene3D" id="3.40.50.10140">
    <property type="entry name" value="Toll/interleukin-1 receptor homology (TIR) domain"/>
    <property type="match status" value="1"/>
</dbReference>
<dbReference type="Proteomes" id="UP000594261">
    <property type="component" value="Chromosome 4"/>
</dbReference>
<evidence type="ECO:0000259" key="6">
    <source>
        <dbReference type="PROSITE" id="PS50104"/>
    </source>
</evidence>
<sequence>MGSLDEDRSSWRRVAWMMAGWMMSVVDRRHAVVEHGSKRPTPSVVLLQLLSSSFHGKLLLLPFLTVKSPPSTSIFFHHKNHKNQNPPAPQESKPTSTDSVDPQAPISAASTDPQSTKPIPSEIQFYQQIISMDFLTNEGASSSFSTPQWIYDVFLSFGEDTRNNFTGYLYEALCYQGFNTFIDNDLQKGEEISMELHKVIESSMISIVVFSKSFASSTWCLNELVKIFECRSNGQLVLPIFYKVNPSEIRKQDGEFGIALAEHEEKFKDDREKVQKWRKTLTEAANLSGFHYNDSCTKSEFEFIQRVIKEISSAKSNQLFVAKHPVGIDIRAEAIELLLDIESNDVCMVGICGSRGIGKTTISKVVYNSIANHFEGSCFLENVSEMSITNGGIIQLQEKLLSKVLQGRDLKVQNVFEGMNLIKKRLHGKKVLLILDDVEYSKDVENLLGDCNWFASGSRGYNKDDVVNILGSCDLYPEYGIRKLIDKWLITLEDSHLSMHDLLQQMGREIVQQESEQPEQRSRIWHFKDAHKLLTGNMGSNKIRGIMLRSPEPTKVALKANVFKRMKNLKFLIGNVHIGEDLEYLPDELRFLEWHEFPLSLSSKCCVPEELVALKMSKSNIILEKVFKQGFQYENLKMINLRSCEFITKLPDLCCPNLEKLDLQDCKNLIKIHESIGFLEKLKVWTLRGCSQLQILPNTLMLKSLGYFDLNNCSRLEKFSDIHPEMKCLKKLFLGHSGIRELPSSLLYLTELDTLELPCCRKLTKFLVIPSAELRPACNSFNNFLGPTGYLSLTKLDLTGCVRIKVELDSWMQADYFPILTDLVLDSTSIVTIPESISRFTRLQYLSIRYCRKLREIPRLPKSIRTVVALYCYRLDPQSSSRLWNQFGEILGILPNTVAEAARSFESKIHCLVLPAIEIPRWFKFNHHQSVGDSVSFLVGPKFSNLVVCIAFPSKDENSNMENHCFIDISINGVKQSFMDFVNYGHVWLIYGKVNISNPSEENRIKVEVRQMVQIRSKNTMRIYVECICCPASSMDQWAFNNREEDSGHVGIRHRLQRRNHRSTHARHPQKHYLSRFGWLRIRFQLWKRSSKPWRQ</sequence>
<dbReference type="GO" id="GO:0006952">
    <property type="term" value="P:defense response"/>
    <property type="evidence" value="ECO:0007669"/>
    <property type="project" value="InterPro"/>
</dbReference>
<protein>
    <recommendedName>
        <fullName evidence="6">TIR domain-containing protein</fullName>
    </recommendedName>
</protein>
<dbReference type="InterPro" id="IPR027417">
    <property type="entry name" value="P-loop_NTPase"/>
</dbReference>
<dbReference type="Pfam" id="PF00931">
    <property type="entry name" value="NB-ARC"/>
    <property type="match status" value="1"/>
</dbReference>
<dbReference type="SUPFAM" id="SSF52058">
    <property type="entry name" value="L domain-like"/>
    <property type="match status" value="1"/>
</dbReference>
<dbReference type="GO" id="GO:0007165">
    <property type="term" value="P:signal transduction"/>
    <property type="evidence" value="ECO:0007669"/>
    <property type="project" value="InterPro"/>
</dbReference>
<dbReference type="InterPro" id="IPR032675">
    <property type="entry name" value="LRR_dom_sf"/>
</dbReference>
<proteinExistence type="predicted"/>
<evidence type="ECO:0000313" key="8">
    <source>
        <dbReference type="Proteomes" id="UP000594261"/>
    </source>
</evidence>
<keyword evidence="1" id="KW-0433">Leucine-rich repeat</keyword>
<evidence type="ECO:0000256" key="3">
    <source>
        <dbReference type="ARBA" id="ARBA00022821"/>
    </source>
</evidence>
<keyword evidence="8" id="KW-1185">Reference proteome</keyword>
<dbReference type="Pfam" id="PF23282">
    <property type="entry name" value="WHD_ROQ1"/>
    <property type="match status" value="1"/>
</dbReference>
<dbReference type="AlphaFoldDB" id="A0A7N2LEF6"/>
<dbReference type="Gramene" id="QL04p036137:mrna">
    <property type="protein sequence ID" value="QL04p036137:mrna"/>
    <property type="gene ID" value="QL04p036137"/>
</dbReference>
<dbReference type="InterPro" id="IPR044974">
    <property type="entry name" value="Disease_R_plants"/>
</dbReference>